<protein>
    <submittedName>
        <fullName evidence="1">Uncharacterized protein</fullName>
    </submittedName>
</protein>
<gene>
    <name evidence="1" type="ORF">immuto26A_32</name>
</gene>
<keyword evidence="2" id="KW-1185">Reference proteome</keyword>
<name>A0A7T8IWM1_9CAUD</name>
<sequence length="101" mass="11507">MEQILAFVLGVSAVAFVWAVVVAFKTASKVKGFEKQFQSIYTSLINRDELVNRRIDQEINRVDQIYSECMRHTDSRVDKLEAKILSVDKDGCEPTKKILKG</sequence>
<evidence type="ECO:0000313" key="1">
    <source>
        <dbReference type="EMBL" id="QQO91711.1"/>
    </source>
</evidence>
<proteinExistence type="predicted"/>
<evidence type="ECO:0000313" key="2">
    <source>
        <dbReference type="Proteomes" id="UP000595566"/>
    </source>
</evidence>
<dbReference type="EMBL" id="MW353175">
    <property type="protein sequence ID" value="QQO91711.1"/>
    <property type="molecule type" value="Genomic_DNA"/>
</dbReference>
<organism evidence="1 2">
    <name type="scientific">Flavobacterium phage vB_FspM_immuto_2-6A</name>
    <dbReference type="NCBI Taxonomy" id="2801477"/>
    <lineage>
        <taxon>Viruses</taxon>
        <taxon>Duplodnaviria</taxon>
        <taxon>Heunggongvirae</taxon>
        <taxon>Uroviricota</taxon>
        <taxon>Caudoviricetes</taxon>
        <taxon>Immutovirus</taxon>
        <taxon>Immutovirus immuto</taxon>
    </lineage>
</organism>
<dbReference type="Proteomes" id="UP000595566">
    <property type="component" value="Segment"/>
</dbReference>
<reference evidence="1 2" key="1">
    <citation type="submission" date="2020-12" db="EMBL/GenBank/DDBJ databases">
        <title>Dynamics of Baltic Sea phages driven by environmental changes.</title>
        <authorList>
            <person name="Hoetzinger M."/>
            <person name="Nilsson E."/>
            <person name="Holmfeldt K."/>
        </authorList>
    </citation>
    <scope>NUCLEOTIDE SEQUENCE [LARGE SCALE GENOMIC DNA]</scope>
</reference>
<accession>A0A7T8IWM1</accession>